<accession>A0A2H3KRN3</accession>
<organism evidence="2 3">
    <name type="scientific">Candidatus Chloroploca asiatica</name>
    <dbReference type="NCBI Taxonomy" id="1506545"/>
    <lineage>
        <taxon>Bacteria</taxon>
        <taxon>Bacillati</taxon>
        <taxon>Chloroflexota</taxon>
        <taxon>Chloroflexia</taxon>
        <taxon>Chloroflexales</taxon>
        <taxon>Chloroflexineae</taxon>
        <taxon>Oscillochloridaceae</taxon>
        <taxon>Candidatus Chloroploca</taxon>
    </lineage>
</organism>
<dbReference type="EMBL" id="LYXE01000050">
    <property type="protein sequence ID" value="PDW00246.1"/>
    <property type="molecule type" value="Genomic_DNA"/>
</dbReference>
<reference evidence="2 3" key="1">
    <citation type="submission" date="2016-05" db="EMBL/GenBank/DDBJ databases">
        <authorList>
            <person name="Lavstsen T."/>
            <person name="Jespersen J.S."/>
        </authorList>
    </citation>
    <scope>NUCLEOTIDE SEQUENCE [LARGE SCALE GENOMIC DNA]</scope>
    <source>
        <strain evidence="2 3">B7-9</strain>
    </source>
</reference>
<feature type="domain" description="BREX system Lon protease-like BrxL N-terminal" evidence="1">
    <location>
        <begin position="23"/>
        <end position="156"/>
    </location>
</feature>
<dbReference type="InterPro" id="IPR014061">
    <property type="entry name" value="BrxL-like"/>
</dbReference>
<evidence type="ECO:0000259" key="1">
    <source>
        <dbReference type="Pfam" id="PF20442"/>
    </source>
</evidence>
<dbReference type="RefSeq" id="WP_172450636.1">
    <property type="nucleotide sequence ID" value="NZ_LYXE01000050.1"/>
</dbReference>
<evidence type="ECO:0000313" key="2">
    <source>
        <dbReference type="EMBL" id="PDW00246.1"/>
    </source>
</evidence>
<name>A0A2H3KRN3_9CHLR</name>
<dbReference type="AlphaFoldDB" id="A0A2H3KRN3"/>
<dbReference type="Pfam" id="PF13337">
    <property type="entry name" value="BrxL_ATPase"/>
    <property type="match status" value="1"/>
</dbReference>
<keyword evidence="3" id="KW-1185">Reference proteome</keyword>
<dbReference type="NCBIfam" id="TIGR02688">
    <property type="entry name" value="BREX system Lon protease-like protein BrxL"/>
    <property type="match status" value="1"/>
</dbReference>
<evidence type="ECO:0000313" key="3">
    <source>
        <dbReference type="Proteomes" id="UP000220922"/>
    </source>
</evidence>
<protein>
    <submittedName>
        <fullName evidence="2">TIGR02688 family protein</fullName>
    </submittedName>
</protein>
<dbReference type="Pfam" id="PF20442">
    <property type="entry name" value="BrxL_N"/>
    <property type="match status" value="1"/>
</dbReference>
<comment type="caution">
    <text evidence="2">The sequence shown here is derived from an EMBL/GenBank/DDBJ whole genome shotgun (WGS) entry which is preliminary data.</text>
</comment>
<proteinExistence type="predicted"/>
<dbReference type="Proteomes" id="UP000220922">
    <property type="component" value="Unassembled WGS sequence"/>
</dbReference>
<sequence>MTHTALSRAAFTPDALDRKLFAAFPGLVMRKDLTQAIRGTSKAPSYVIEFMLGRYCANLFDDEEVREGLQLVQQEVAEYIPRGDETEVIKSAIRERPPRRVIDLVKVELDEKLDDGVYWATLITANINRVRISTDIVTKYDRLLMAGAWCNVRVDYDDSFKLGNRTYPFVVQRLEPVQVGHVDLAEYQAGRAQFTRDEWIDALIRTMGYEPQHPVMTERIKLLYLTRMISLVESNYHMIELGPRQTGKSFCFTEFSPYGTLLAGGAVSVPKLFVTNTNPPRLGLIAQRDVIGFDEIAGGAFDAEQDKNLYKSYMESGQINRGTITVPGEAGFVFNGNINYDPRQATLAEHLFKPLPMGIADDTAFHDRWAAYLPGWEMPKLTPEVITSHVGFILDYTSEIFHRELRRIGHYGTLWEQWFTTPSGEWSARDRRSINRTFSGLTKLIFPAGEMTKDDARLLLRLAMELRLRVRMQLHRMSPQEFSSTSFSIEDRVTGERDVVTIDV</sequence>
<dbReference type="InterPro" id="IPR046838">
    <property type="entry name" value="BrxL_N"/>
</dbReference>
<gene>
    <name evidence="2" type="ORF">A9Q02_10530</name>
</gene>